<gene>
    <name evidence="1" type="ORF">PG915_19725</name>
</gene>
<dbReference type="AlphaFoldDB" id="A0AAU8BQP6"/>
<dbReference type="Gene3D" id="2.60.120.260">
    <property type="entry name" value="Galactose-binding domain-like"/>
    <property type="match status" value="1"/>
</dbReference>
<proteinExistence type="predicted"/>
<protein>
    <submittedName>
        <fullName evidence="1">Uncharacterized protein</fullName>
    </submittedName>
</protein>
<dbReference type="EMBL" id="CP115921">
    <property type="protein sequence ID" value="XCD18968.1"/>
    <property type="molecule type" value="Genomic_DNA"/>
</dbReference>
<sequence length="325" mass="35746">MITINNQYLHIIAIILTGCSLNSEVFASEKLNDYEGSASITQGLAATVEANLFECKNGRSRVAGVGEITDSKGKTWTVPAENQFGSATKAVDLYEECAKITPNGIADVDEDLVPVVVIDADGQEVTGYIFADNYFELYINGQLVAVDSVPFTPFNSSIVKFKVNKPYTIAVKVIDWEENLGLGTENNRGKAFHPGDGGFIASFSDGTVTNSDWQAQTFYTSPIYDLACLSEVEGKRLSTNCTTDGTDNGENAYAAHWEVPSNWMEPEFDSNSWPQATQYSENEIGVNNKKSYMNFIEKFSGEGANFIWSTNVVLDNEVLLRYVVR</sequence>
<organism evidence="1">
    <name type="scientific">Vibrio chaetopteri</name>
    <dbReference type="NCBI Taxonomy" id="3016528"/>
    <lineage>
        <taxon>Bacteria</taxon>
        <taxon>Pseudomonadati</taxon>
        <taxon>Pseudomonadota</taxon>
        <taxon>Gammaproteobacteria</taxon>
        <taxon>Vibrionales</taxon>
        <taxon>Vibrionaceae</taxon>
        <taxon>Vibrio</taxon>
    </lineage>
</organism>
<evidence type="ECO:0000313" key="1">
    <source>
        <dbReference type="EMBL" id="XCD18968.1"/>
    </source>
</evidence>
<name>A0AAU8BQP6_9VIBR</name>
<dbReference type="RefSeq" id="WP_353500104.1">
    <property type="nucleotide sequence ID" value="NZ_CP115921.1"/>
</dbReference>
<accession>A0AAU8BQP6</accession>
<reference evidence="1" key="1">
    <citation type="submission" date="2023-01" db="EMBL/GenBank/DDBJ databases">
        <title>Vibrio sp. CB1-14 genome sequencing.</title>
        <authorList>
            <person name="Otstavnykh N."/>
            <person name="Isaeva M."/>
            <person name="Meleshko D."/>
        </authorList>
    </citation>
    <scope>NUCLEOTIDE SEQUENCE</scope>
    <source>
        <strain evidence="1">CB1-14</strain>
    </source>
</reference>
<dbReference type="KEGG" id="vck:PG915_19725"/>